<evidence type="ECO:0000256" key="4">
    <source>
        <dbReference type="ARBA" id="ARBA00023136"/>
    </source>
</evidence>
<dbReference type="Proteomes" id="UP000184330">
    <property type="component" value="Unassembled WGS sequence"/>
</dbReference>
<keyword evidence="3 6" id="KW-1133">Transmembrane helix</keyword>
<evidence type="ECO:0000256" key="1">
    <source>
        <dbReference type="ARBA" id="ARBA00004141"/>
    </source>
</evidence>
<dbReference type="PANTHER" id="PTHR33048:SF129">
    <property type="entry name" value="INTEGRAL MEMBRANE PROTEIN-RELATED"/>
    <property type="match status" value="1"/>
</dbReference>
<feature type="transmembrane region" description="Helical" evidence="6">
    <location>
        <begin position="176"/>
        <end position="200"/>
    </location>
</feature>
<evidence type="ECO:0000256" key="3">
    <source>
        <dbReference type="ARBA" id="ARBA00022989"/>
    </source>
</evidence>
<comment type="similarity">
    <text evidence="5">Belongs to the SAT4 family.</text>
</comment>
<keyword evidence="9" id="KW-1185">Reference proteome</keyword>
<evidence type="ECO:0000256" key="6">
    <source>
        <dbReference type="SAM" id="Phobius"/>
    </source>
</evidence>
<keyword evidence="2 6" id="KW-0812">Transmembrane</keyword>
<evidence type="ECO:0000256" key="2">
    <source>
        <dbReference type="ARBA" id="ARBA00022692"/>
    </source>
</evidence>
<keyword evidence="4 6" id="KW-0472">Membrane</keyword>
<sequence>MDQQAPPDGNTTTGPKALTIISIFFAMAIMFYSLRIYTRLRPTYKLDPSDYFISGAIVAEIIVFSAMVAAVTKGFGCHNYYLTAKDKVNIFRCLFCVEVLGLWVLSLARISVACMLLRLDKAMFTSWKVILWIAIVFQLGAAFGSNICQFIRCRPLHAMWDIVPNAKCWDPIESWIYGYVFAGISIGSDLAFAIMPMFFVWKLNRPLLERTLITVLMALGLCATGAAVLKLYYLRAYNLTVNDSLRAMVVLFIWCRIEESALIASACAPLLKSPAERILSRFGVPVFKNKTRELNSLHSTYNISNQRRWYGFKKRGAPVSMEGSDGEANMYGIVGEQVALKELGHM</sequence>
<gene>
    <name evidence="8" type="ORF">PAC_20145</name>
</gene>
<dbReference type="InterPro" id="IPR052337">
    <property type="entry name" value="SAT4-like"/>
</dbReference>
<dbReference type="OrthoDB" id="5022096at2759"/>
<reference evidence="8 9" key="1">
    <citation type="submission" date="2016-03" db="EMBL/GenBank/DDBJ databases">
        <authorList>
            <person name="Ploux O."/>
        </authorList>
    </citation>
    <scope>NUCLEOTIDE SEQUENCE [LARGE SCALE GENOMIC DNA]</scope>
    <source>
        <strain evidence="8 9">UAMH 11012</strain>
    </source>
</reference>
<dbReference type="GO" id="GO:0016020">
    <property type="term" value="C:membrane"/>
    <property type="evidence" value="ECO:0007669"/>
    <property type="project" value="UniProtKB-SubCell"/>
</dbReference>
<evidence type="ECO:0000259" key="7">
    <source>
        <dbReference type="Pfam" id="PF20684"/>
    </source>
</evidence>
<evidence type="ECO:0000313" key="9">
    <source>
        <dbReference type="Proteomes" id="UP000184330"/>
    </source>
</evidence>
<feature type="transmembrane region" description="Helical" evidence="6">
    <location>
        <begin position="89"/>
        <end position="117"/>
    </location>
</feature>
<feature type="transmembrane region" description="Helical" evidence="6">
    <location>
        <begin position="49"/>
        <end position="69"/>
    </location>
</feature>
<organism evidence="8 9">
    <name type="scientific">Phialocephala subalpina</name>
    <dbReference type="NCBI Taxonomy" id="576137"/>
    <lineage>
        <taxon>Eukaryota</taxon>
        <taxon>Fungi</taxon>
        <taxon>Dikarya</taxon>
        <taxon>Ascomycota</taxon>
        <taxon>Pezizomycotina</taxon>
        <taxon>Leotiomycetes</taxon>
        <taxon>Helotiales</taxon>
        <taxon>Mollisiaceae</taxon>
        <taxon>Phialocephala</taxon>
        <taxon>Phialocephala fortinii species complex</taxon>
    </lineage>
</organism>
<dbReference type="Pfam" id="PF20684">
    <property type="entry name" value="Fung_rhodopsin"/>
    <property type="match status" value="1"/>
</dbReference>
<feature type="transmembrane region" description="Helical" evidence="6">
    <location>
        <begin position="129"/>
        <end position="152"/>
    </location>
</feature>
<name>A0A1L7XYZ5_9HELO</name>
<feature type="transmembrane region" description="Helical" evidence="6">
    <location>
        <begin position="17"/>
        <end position="37"/>
    </location>
</feature>
<evidence type="ECO:0000256" key="5">
    <source>
        <dbReference type="ARBA" id="ARBA00038359"/>
    </source>
</evidence>
<dbReference type="EMBL" id="FJOG01000113">
    <property type="protein sequence ID" value="CZR70244.1"/>
    <property type="molecule type" value="Genomic_DNA"/>
</dbReference>
<protein>
    <recommendedName>
        <fullName evidence="7">Rhodopsin domain-containing protein</fullName>
    </recommendedName>
</protein>
<dbReference type="PANTHER" id="PTHR33048">
    <property type="entry name" value="PTH11-LIKE INTEGRAL MEMBRANE PROTEIN (AFU_ORTHOLOGUE AFUA_5G11245)"/>
    <property type="match status" value="1"/>
</dbReference>
<accession>A0A1L7XYZ5</accession>
<dbReference type="AlphaFoldDB" id="A0A1L7XYZ5"/>
<feature type="domain" description="Rhodopsin" evidence="7">
    <location>
        <begin position="34"/>
        <end position="276"/>
    </location>
</feature>
<comment type="subcellular location">
    <subcellularLocation>
        <location evidence="1">Membrane</location>
        <topology evidence="1">Multi-pass membrane protein</topology>
    </subcellularLocation>
</comment>
<dbReference type="InterPro" id="IPR049326">
    <property type="entry name" value="Rhodopsin_dom_fungi"/>
</dbReference>
<evidence type="ECO:0000313" key="8">
    <source>
        <dbReference type="EMBL" id="CZR70244.1"/>
    </source>
</evidence>
<proteinExistence type="inferred from homology"/>
<feature type="transmembrane region" description="Helical" evidence="6">
    <location>
        <begin position="212"/>
        <end position="233"/>
    </location>
</feature>